<dbReference type="InterPro" id="IPR001683">
    <property type="entry name" value="PX_dom"/>
</dbReference>
<evidence type="ECO:0000313" key="10">
    <source>
        <dbReference type="Proteomes" id="UP000325440"/>
    </source>
</evidence>
<comment type="subcellular location">
    <subcellularLocation>
        <location evidence="2">Early endosome</location>
    </subcellularLocation>
    <subcellularLocation>
        <location evidence="1">Endomembrane system</location>
        <topology evidence="1">Peripheral membrane protein</topology>
    </subcellularLocation>
</comment>
<evidence type="ECO:0000259" key="6">
    <source>
        <dbReference type="PROSITE" id="PS50106"/>
    </source>
</evidence>
<dbReference type="PROSITE" id="PS50106">
    <property type="entry name" value="PDZ"/>
    <property type="match status" value="1"/>
</dbReference>
<evidence type="ECO:0000256" key="3">
    <source>
        <dbReference type="ARBA" id="ARBA00022753"/>
    </source>
</evidence>
<dbReference type="CDD" id="cd13338">
    <property type="entry name" value="FERM-like_C_SNX27"/>
    <property type="match status" value="1"/>
</dbReference>
<dbReference type="FunFam" id="2.30.42.10:FF:000061">
    <property type="entry name" value="sorting nexin-27 isoform X2"/>
    <property type="match status" value="1"/>
</dbReference>
<evidence type="ECO:0000256" key="4">
    <source>
        <dbReference type="ARBA" id="ARBA00023121"/>
    </source>
</evidence>
<dbReference type="InterPro" id="IPR001478">
    <property type="entry name" value="PDZ"/>
</dbReference>
<gene>
    <name evidence="9" type="ORF">CINCED_3A007072</name>
</gene>
<dbReference type="CDD" id="cd23070">
    <property type="entry name" value="PDZ_SNX27-like"/>
    <property type="match status" value="1"/>
</dbReference>
<dbReference type="GO" id="GO:0032266">
    <property type="term" value="F:phosphatidylinositol-3-phosphate binding"/>
    <property type="evidence" value="ECO:0007669"/>
    <property type="project" value="InterPro"/>
</dbReference>
<dbReference type="Gene3D" id="3.10.20.90">
    <property type="entry name" value="Phosphatidylinositol 3-kinase Catalytic Subunit, Chain A, domain 1"/>
    <property type="match status" value="1"/>
</dbReference>
<dbReference type="InterPro" id="IPR036034">
    <property type="entry name" value="PDZ_sf"/>
</dbReference>
<dbReference type="GO" id="GO:0032456">
    <property type="term" value="P:endocytic recycling"/>
    <property type="evidence" value="ECO:0007669"/>
    <property type="project" value="TreeGrafter"/>
</dbReference>
<dbReference type="OrthoDB" id="10036828at2759"/>
<dbReference type="Gene3D" id="3.30.1520.10">
    <property type="entry name" value="Phox-like domain"/>
    <property type="match status" value="1"/>
</dbReference>
<dbReference type="GO" id="GO:0005769">
    <property type="term" value="C:early endosome"/>
    <property type="evidence" value="ECO:0007669"/>
    <property type="project" value="UniProtKB-SubCell"/>
</dbReference>
<dbReference type="Pfam" id="PF00787">
    <property type="entry name" value="PX"/>
    <property type="match status" value="1"/>
</dbReference>
<dbReference type="InterPro" id="IPR036871">
    <property type="entry name" value="PX_dom_sf"/>
</dbReference>
<dbReference type="SMART" id="SM00312">
    <property type="entry name" value="PX"/>
    <property type="match status" value="1"/>
</dbReference>
<dbReference type="Gene3D" id="1.20.80.60">
    <property type="match status" value="1"/>
</dbReference>
<keyword evidence="4" id="KW-0446">Lipid-binding</keyword>
<dbReference type="EMBL" id="CABPRJ010001436">
    <property type="protein sequence ID" value="VVC36765.1"/>
    <property type="molecule type" value="Genomic_DNA"/>
</dbReference>
<name>A0A5E4MZL9_9HEMI</name>
<evidence type="ECO:0000313" key="9">
    <source>
        <dbReference type="EMBL" id="VVC36765.1"/>
    </source>
</evidence>
<dbReference type="SUPFAM" id="SSF50156">
    <property type="entry name" value="PDZ domain-like"/>
    <property type="match status" value="1"/>
</dbReference>
<dbReference type="FunFam" id="3.30.1520.10:FF:000003">
    <property type="entry name" value="sorting nexin-27 isoform X2"/>
    <property type="match status" value="1"/>
</dbReference>
<evidence type="ECO:0000259" key="7">
    <source>
        <dbReference type="PROSITE" id="PS50195"/>
    </source>
</evidence>
<dbReference type="InterPro" id="IPR037833">
    <property type="entry name" value="SNX27_PX"/>
</dbReference>
<dbReference type="AlphaFoldDB" id="A0A5E4MZL9"/>
<proteinExistence type="predicted"/>
<dbReference type="FunFam" id="3.10.20.90:FF:000210">
    <property type="entry name" value="Putative Sorting nexin-27"/>
    <property type="match status" value="1"/>
</dbReference>
<dbReference type="CDD" id="cd01777">
    <property type="entry name" value="FERM_F1_SNX27"/>
    <property type="match status" value="1"/>
</dbReference>
<feature type="domain" description="PX" evidence="7">
    <location>
        <begin position="98"/>
        <end position="237"/>
    </location>
</feature>
<protein>
    <submittedName>
        <fullName evidence="9">PDZ domain,Phox homologous domain,Ras-associating (RA) domain</fullName>
    </submittedName>
</protein>
<dbReference type="PROSITE" id="PS50200">
    <property type="entry name" value="RA"/>
    <property type="match status" value="1"/>
</dbReference>
<dbReference type="CDD" id="cd06886">
    <property type="entry name" value="PX_SNX27"/>
    <property type="match status" value="1"/>
</dbReference>
<accession>A0A5E4MZL9</accession>
<feature type="domain" description="PDZ" evidence="6">
    <location>
        <begin position="11"/>
        <end position="104"/>
    </location>
</feature>
<evidence type="ECO:0000259" key="8">
    <source>
        <dbReference type="PROSITE" id="PS50200"/>
    </source>
</evidence>
<reference evidence="9 10" key="1">
    <citation type="submission" date="2019-08" db="EMBL/GenBank/DDBJ databases">
        <authorList>
            <person name="Alioto T."/>
            <person name="Alioto T."/>
            <person name="Gomez Garrido J."/>
        </authorList>
    </citation>
    <scope>NUCLEOTIDE SEQUENCE [LARGE SCALE GENOMIC DNA]</scope>
</reference>
<dbReference type="Gene3D" id="2.30.42.10">
    <property type="match status" value="1"/>
</dbReference>
<dbReference type="Proteomes" id="UP000325440">
    <property type="component" value="Unassembled WGS sequence"/>
</dbReference>
<evidence type="ECO:0000256" key="5">
    <source>
        <dbReference type="ARBA" id="ARBA00023136"/>
    </source>
</evidence>
<dbReference type="SMART" id="SM00228">
    <property type="entry name" value="PDZ"/>
    <property type="match status" value="1"/>
</dbReference>
<dbReference type="PROSITE" id="PS50195">
    <property type="entry name" value="PX"/>
    <property type="match status" value="1"/>
</dbReference>
<dbReference type="InterPro" id="IPR037835">
    <property type="entry name" value="SNX27_RA"/>
</dbReference>
<evidence type="ECO:0000256" key="2">
    <source>
        <dbReference type="ARBA" id="ARBA00004412"/>
    </source>
</evidence>
<dbReference type="PANTHER" id="PTHR12431:SF19">
    <property type="entry name" value="SORTING NEXIN-27"/>
    <property type="match status" value="1"/>
</dbReference>
<dbReference type="Pfam" id="PF00788">
    <property type="entry name" value="RA"/>
    <property type="match status" value="1"/>
</dbReference>
<feature type="domain" description="Ras-associating" evidence="8">
    <location>
        <begin position="241"/>
        <end position="329"/>
    </location>
</feature>
<dbReference type="Pfam" id="PF00595">
    <property type="entry name" value="PDZ"/>
    <property type="match status" value="1"/>
</dbReference>
<keyword evidence="10" id="KW-1185">Reference proteome</keyword>
<keyword evidence="5" id="KW-0472">Membrane</keyword>
<organism evidence="9 10">
    <name type="scientific">Cinara cedri</name>
    <dbReference type="NCBI Taxonomy" id="506608"/>
    <lineage>
        <taxon>Eukaryota</taxon>
        <taxon>Metazoa</taxon>
        <taxon>Ecdysozoa</taxon>
        <taxon>Arthropoda</taxon>
        <taxon>Hexapoda</taxon>
        <taxon>Insecta</taxon>
        <taxon>Pterygota</taxon>
        <taxon>Neoptera</taxon>
        <taxon>Paraneoptera</taxon>
        <taxon>Hemiptera</taxon>
        <taxon>Sternorrhyncha</taxon>
        <taxon>Aphidomorpha</taxon>
        <taxon>Aphidoidea</taxon>
        <taxon>Aphididae</taxon>
        <taxon>Lachninae</taxon>
        <taxon>Cinara</taxon>
    </lineage>
</organism>
<dbReference type="PANTHER" id="PTHR12431">
    <property type="entry name" value="SORTING NEXIN 17 AND 27"/>
    <property type="match status" value="1"/>
</dbReference>
<dbReference type="InterPro" id="IPR037827">
    <property type="entry name" value="SNX27_FERM-like_dom"/>
</dbReference>
<dbReference type="InterPro" id="IPR000159">
    <property type="entry name" value="RA_dom"/>
</dbReference>
<sequence length="496" mass="56432">MSSKVPAGPREVTITKSVTGFGFNVRGQVSEGGQLKSINGQLYAPLQHVSAVLDGGAAYEAGIRKGDRILEVNNINVEGSTHKQVVDLIKSGGDVLTLTVISVTPQEAERLEPNEEQSTYNYIDYSDKRSLPISIPDYYSVDKEGDKYVVFNIYMAGRHLCSKRFSEFVNLNANLKREFIGYSFPKLPGKWPFTLSEQQLDTRRRGLEFYLEKVCAVRVIAECEIMQDFLTDSGNAQNIDSIVDLKIILPDREIVTIRTKKNATAEIVYNSVIDKINMTENMAAYFYLFEIVEYNFERKIQPNEIAHQLYVQNYRTASASCLCIKRWLFNPAIEKSLIESDSLAATFIFWSTIDEVDRNHIIIGGDRLYELKALQESSKKLDYLKMAKKLPGYGEVIFPHCPCDSRKSGHVMAAVGYLGLRLIACTDDGTLENQAVEFTWKTIKCWEIDETNGLFSFQFQREEKSPKCVKLHTPYFTFLADCFNRIQEESWKIETP</sequence>
<dbReference type="SUPFAM" id="SSF64268">
    <property type="entry name" value="PX domain"/>
    <property type="match status" value="1"/>
</dbReference>
<dbReference type="GO" id="GO:0006886">
    <property type="term" value="P:intracellular protein transport"/>
    <property type="evidence" value="ECO:0007669"/>
    <property type="project" value="TreeGrafter"/>
</dbReference>
<evidence type="ECO:0000256" key="1">
    <source>
        <dbReference type="ARBA" id="ARBA00004184"/>
    </source>
</evidence>
<keyword evidence="3" id="KW-0967">Endosome</keyword>
<dbReference type="GO" id="GO:0007165">
    <property type="term" value="P:signal transduction"/>
    <property type="evidence" value="ECO:0007669"/>
    <property type="project" value="InterPro"/>
</dbReference>